<reference evidence="3 4" key="1">
    <citation type="submission" date="2019-05" db="EMBL/GenBank/DDBJ databases">
        <authorList>
            <person name="Hariharan J."/>
            <person name="Choudoir M.J."/>
            <person name="Diebold P."/>
            <person name="Panke-Buisse K."/>
            <person name="Buckley D.H."/>
        </authorList>
    </citation>
    <scope>NUCLEOTIDE SEQUENCE [LARGE SCALE GENOMIC DNA]</scope>
    <source>
        <strain evidence="3 4">SUN51</strain>
    </source>
</reference>
<evidence type="ECO:0000313" key="3">
    <source>
        <dbReference type="EMBL" id="KAA0927150.1"/>
    </source>
</evidence>
<dbReference type="EMBL" id="VDFC01000058">
    <property type="protein sequence ID" value="KAA0927150.1"/>
    <property type="molecule type" value="Genomic_DNA"/>
</dbReference>
<dbReference type="InterPro" id="IPR005114">
    <property type="entry name" value="Helicase_assoc"/>
</dbReference>
<sequence>MAWHGRGALATARQFHSREGHLRPPRKHIEVVDGEEIKLGAFLDSSRRRAAKLSPERRAVLDELGIRW</sequence>
<dbReference type="AlphaFoldDB" id="A0A5B0ABL9"/>
<evidence type="ECO:0000259" key="2">
    <source>
        <dbReference type="Pfam" id="PF03457"/>
    </source>
</evidence>
<proteinExistence type="predicted"/>
<comment type="caution">
    <text evidence="3">The sequence shown here is derived from an EMBL/GenBank/DDBJ whole genome shotgun (WGS) entry which is preliminary data.</text>
</comment>
<gene>
    <name evidence="3" type="ORF">FGF04_31775</name>
</gene>
<evidence type="ECO:0000256" key="1">
    <source>
        <dbReference type="SAM" id="MobiDB-lite"/>
    </source>
</evidence>
<feature type="region of interest" description="Disordered" evidence="1">
    <location>
        <begin position="1"/>
        <end position="22"/>
    </location>
</feature>
<keyword evidence="4" id="KW-1185">Reference proteome</keyword>
<protein>
    <recommendedName>
        <fullName evidence="2">Helicase-associated domain-containing protein</fullName>
    </recommendedName>
</protein>
<accession>A0A5B0ABL9</accession>
<organism evidence="3 4">
    <name type="scientific">Streptomyces apricus</name>
    <dbReference type="NCBI Taxonomy" id="1828112"/>
    <lineage>
        <taxon>Bacteria</taxon>
        <taxon>Bacillati</taxon>
        <taxon>Actinomycetota</taxon>
        <taxon>Actinomycetes</taxon>
        <taxon>Kitasatosporales</taxon>
        <taxon>Streptomycetaceae</taxon>
        <taxon>Streptomyces</taxon>
    </lineage>
</organism>
<dbReference type="Gene3D" id="6.10.140.530">
    <property type="match status" value="1"/>
</dbReference>
<dbReference type="OrthoDB" id="4315859at2"/>
<feature type="domain" description="Helicase-associated" evidence="2">
    <location>
        <begin position="9"/>
        <end position="65"/>
    </location>
</feature>
<dbReference type="Pfam" id="PF03457">
    <property type="entry name" value="HA"/>
    <property type="match status" value="1"/>
</dbReference>
<name>A0A5B0ABL9_9ACTN</name>
<dbReference type="Proteomes" id="UP000324965">
    <property type="component" value="Unassembled WGS sequence"/>
</dbReference>
<evidence type="ECO:0000313" key="4">
    <source>
        <dbReference type="Proteomes" id="UP000324965"/>
    </source>
</evidence>
<dbReference type="RefSeq" id="WP_149514963.1">
    <property type="nucleotide sequence ID" value="NZ_VDFC01000058.1"/>
</dbReference>